<protein>
    <submittedName>
        <fullName evidence="2">Uncharacterized protein</fullName>
    </submittedName>
</protein>
<dbReference type="EnsemblMetazoa" id="GBRI015021-RA">
    <property type="protein sequence ID" value="GBRI015021-PA"/>
    <property type="gene ID" value="GBRI015021"/>
</dbReference>
<reference evidence="2" key="2">
    <citation type="submission" date="2020-05" db="UniProtKB">
        <authorList>
            <consortium name="EnsemblMetazoa"/>
        </authorList>
    </citation>
    <scope>IDENTIFICATION</scope>
    <source>
        <strain evidence="2">IAEA</strain>
    </source>
</reference>
<reference evidence="3" key="1">
    <citation type="submission" date="2014-03" db="EMBL/GenBank/DDBJ databases">
        <authorList>
            <person name="Aksoy S."/>
            <person name="Warren W."/>
            <person name="Wilson R.K."/>
        </authorList>
    </citation>
    <scope>NUCLEOTIDE SEQUENCE [LARGE SCALE GENOMIC DNA]</scope>
    <source>
        <strain evidence="3">IAEA</strain>
    </source>
</reference>
<accession>A0A1A9WCZ4</accession>
<evidence type="ECO:0000256" key="1">
    <source>
        <dbReference type="SAM" id="MobiDB-lite"/>
    </source>
</evidence>
<keyword evidence="3" id="KW-1185">Reference proteome</keyword>
<sequence>MPASTIAGSNNESCNESEQIEIEPKIDYDELPSPSPPIHPNSVVQQQQQNPAISRALALKSTPTMALASGALKMQHNNPDTDEETSYMEREFQEQELHLERMHEYFIQQQH</sequence>
<evidence type="ECO:0000313" key="2">
    <source>
        <dbReference type="EnsemblMetazoa" id="GBRI015021-PA"/>
    </source>
</evidence>
<organism evidence="2 3">
    <name type="scientific">Glossina brevipalpis</name>
    <dbReference type="NCBI Taxonomy" id="37001"/>
    <lineage>
        <taxon>Eukaryota</taxon>
        <taxon>Metazoa</taxon>
        <taxon>Ecdysozoa</taxon>
        <taxon>Arthropoda</taxon>
        <taxon>Hexapoda</taxon>
        <taxon>Insecta</taxon>
        <taxon>Pterygota</taxon>
        <taxon>Neoptera</taxon>
        <taxon>Endopterygota</taxon>
        <taxon>Diptera</taxon>
        <taxon>Brachycera</taxon>
        <taxon>Muscomorpha</taxon>
        <taxon>Hippoboscoidea</taxon>
        <taxon>Glossinidae</taxon>
        <taxon>Glossina</taxon>
    </lineage>
</organism>
<dbReference type="Proteomes" id="UP000091820">
    <property type="component" value="Unassembled WGS sequence"/>
</dbReference>
<dbReference type="VEuPathDB" id="VectorBase:GBRI015021"/>
<dbReference type="AlphaFoldDB" id="A0A1A9WCZ4"/>
<feature type="region of interest" description="Disordered" evidence="1">
    <location>
        <begin position="27"/>
        <end position="50"/>
    </location>
</feature>
<proteinExistence type="predicted"/>
<name>A0A1A9WCZ4_9MUSC</name>
<evidence type="ECO:0000313" key="3">
    <source>
        <dbReference type="Proteomes" id="UP000091820"/>
    </source>
</evidence>